<evidence type="ECO:0000313" key="4">
    <source>
        <dbReference type="Proteomes" id="UP000324252"/>
    </source>
</evidence>
<dbReference type="GO" id="GO:0016877">
    <property type="term" value="F:ligase activity, forming carbon-sulfur bonds"/>
    <property type="evidence" value="ECO:0007669"/>
    <property type="project" value="UniProtKB-ARBA"/>
</dbReference>
<keyword evidence="3" id="KW-0436">Ligase</keyword>
<dbReference type="Pfam" id="PF00501">
    <property type="entry name" value="AMP-binding"/>
    <property type="match status" value="1"/>
</dbReference>
<feature type="domain" description="AMP-dependent synthetase/ligase" evidence="1">
    <location>
        <begin position="29"/>
        <end position="391"/>
    </location>
</feature>
<evidence type="ECO:0000313" key="3">
    <source>
        <dbReference type="EMBL" id="SHK76381.1"/>
    </source>
</evidence>
<organism evidence="3 4">
    <name type="scientific">Lutimaribacter pacificus</name>
    <dbReference type="NCBI Taxonomy" id="391948"/>
    <lineage>
        <taxon>Bacteria</taxon>
        <taxon>Pseudomonadati</taxon>
        <taxon>Pseudomonadota</taxon>
        <taxon>Alphaproteobacteria</taxon>
        <taxon>Rhodobacterales</taxon>
        <taxon>Roseobacteraceae</taxon>
        <taxon>Lutimaribacter</taxon>
    </lineage>
</organism>
<accession>A0A1H0M0V2</accession>
<dbReference type="PANTHER" id="PTHR43767:SF12">
    <property type="entry name" value="AMP-DEPENDENT SYNTHETASE AND LIGASE"/>
    <property type="match status" value="1"/>
</dbReference>
<dbReference type="InterPro" id="IPR025110">
    <property type="entry name" value="AMP-bd_C"/>
</dbReference>
<dbReference type="Gene3D" id="3.40.50.12780">
    <property type="entry name" value="N-terminal domain of ligase-like"/>
    <property type="match status" value="1"/>
</dbReference>
<dbReference type="InterPro" id="IPR020845">
    <property type="entry name" value="AMP-binding_CS"/>
</dbReference>
<dbReference type="InterPro" id="IPR000873">
    <property type="entry name" value="AMP-dep_synth/lig_dom"/>
</dbReference>
<sequence length="550" mass="58361">MTDKNTQYQGRLADQVDHDGLSVPALMELQARTRGDALALSAMTCGAERRRLTYAELNAASRRAATRFQDMGMQPGDRLGIYLTNDWALECFVAALGALRFGAVVVPLNTRSSAAELSHAIALTAPFAILSNADGRAPLDAAVALTKAQGAISPVSIDAGHITEPGDEQPQIPLDDPGADALGCLLFTSGTTGKAKAVMHSHRTMIATGHCSGGALGLRSDDVYQGAFPFFTSSALNLAGMSCWVAGAGLVIEGQIDTGARLDLIRSEGTRFYHGVPSILNFMIQAHDTARHDLRGLRVIANGGATMPGELTERIARTWPWVDQVQIYGMTESGPAGTVLPSDRLAEKGGSVGRAMAGLNVEILDDAGHPLPAGTMGEIALTGAPVALGYYRNAAATAAAFDGRRIRTGDVGQLDRDGFLWFGDRKKDLINRGGLKIASVAVENALYRHPDVLEAAVIAVPHPHLGEDVAAIVTARPGRAGDALAVALQDMCREELADYAVPRRILFRESLPRNPMGKILKADLRRIMADEVAARDATDRVKDDGEEDCT</sequence>
<name>A0A1H0M0V2_9RHOB</name>
<gene>
    <name evidence="3" type="ORF">SAMN05444142_1097</name>
</gene>
<keyword evidence="4" id="KW-1185">Reference proteome</keyword>
<dbReference type="AlphaFoldDB" id="A0A1H0M0V2"/>
<dbReference type="RefSeq" id="WP_149789319.1">
    <property type="nucleotide sequence ID" value="NZ_FNIO01000009.1"/>
</dbReference>
<dbReference type="OrthoDB" id="9803968at2"/>
<reference evidence="3 4" key="1">
    <citation type="submission" date="2016-11" db="EMBL/GenBank/DDBJ databases">
        <authorList>
            <person name="Varghese N."/>
            <person name="Submissions S."/>
        </authorList>
    </citation>
    <scope>NUCLEOTIDE SEQUENCE [LARGE SCALE GENOMIC DNA]</scope>
    <source>
        <strain evidence="3 4">DSM 29620</strain>
    </source>
</reference>
<evidence type="ECO:0000259" key="2">
    <source>
        <dbReference type="Pfam" id="PF13193"/>
    </source>
</evidence>
<protein>
    <submittedName>
        <fullName evidence="3">Acyl-CoA synthetase (AMP-forming)/AMP-acid ligase II</fullName>
    </submittedName>
</protein>
<feature type="domain" description="AMP-binding enzyme C-terminal" evidence="2">
    <location>
        <begin position="442"/>
        <end position="518"/>
    </location>
</feature>
<proteinExistence type="predicted"/>
<dbReference type="Proteomes" id="UP000324252">
    <property type="component" value="Unassembled WGS sequence"/>
</dbReference>
<dbReference type="PANTHER" id="PTHR43767">
    <property type="entry name" value="LONG-CHAIN-FATTY-ACID--COA LIGASE"/>
    <property type="match status" value="1"/>
</dbReference>
<dbReference type="Gene3D" id="3.30.300.30">
    <property type="match status" value="1"/>
</dbReference>
<dbReference type="Pfam" id="PF13193">
    <property type="entry name" value="AMP-binding_C"/>
    <property type="match status" value="1"/>
</dbReference>
<dbReference type="EMBL" id="FQZZ01000009">
    <property type="protein sequence ID" value="SHK76381.1"/>
    <property type="molecule type" value="Genomic_DNA"/>
</dbReference>
<dbReference type="PROSITE" id="PS00455">
    <property type="entry name" value="AMP_BINDING"/>
    <property type="match status" value="1"/>
</dbReference>
<dbReference type="InterPro" id="IPR050237">
    <property type="entry name" value="ATP-dep_AMP-bd_enzyme"/>
</dbReference>
<dbReference type="InterPro" id="IPR045851">
    <property type="entry name" value="AMP-bd_C_sf"/>
</dbReference>
<evidence type="ECO:0000259" key="1">
    <source>
        <dbReference type="Pfam" id="PF00501"/>
    </source>
</evidence>
<dbReference type="InterPro" id="IPR042099">
    <property type="entry name" value="ANL_N_sf"/>
</dbReference>
<dbReference type="SUPFAM" id="SSF56801">
    <property type="entry name" value="Acetyl-CoA synthetase-like"/>
    <property type="match status" value="1"/>
</dbReference>